<keyword evidence="2" id="KW-0503">Monooxygenase</keyword>
<dbReference type="Gene3D" id="1.10.630.10">
    <property type="entry name" value="Cytochrome P450"/>
    <property type="match status" value="1"/>
</dbReference>
<dbReference type="Pfam" id="PF00067">
    <property type="entry name" value="p450"/>
    <property type="match status" value="1"/>
</dbReference>
<dbReference type="Proteomes" id="UP001551675">
    <property type="component" value="Unassembled WGS sequence"/>
</dbReference>
<comment type="similarity">
    <text evidence="1 2">Belongs to the cytochrome P450 family.</text>
</comment>
<evidence type="ECO:0000313" key="3">
    <source>
        <dbReference type="EMBL" id="MEV0972776.1"/>
    </source>
</evidence>
<proteinExistence type="inferred from homology"/>
<evidence type="ECO:0000256" key="1">
    <source>
        <dbReference type="ARBA" id="ARBA00010617"/>
    </source>
</evidence>
<dbReference type="InterPro" id="IPR017972">
    <property type="entry name" value="Cyt_P450_CS"/>
</dbReference>
<dbReference type="InterPro" id="IPR002397">
    <property type="entry name" value="Cyt_P450_B"/>
</dbReference>
<comment type="caution">
    <text evidence="3">The sequence shown here is derived from an EMBL/GenBank/DDBJ whole genome shotgun (WGS) entry which is preliminary data.</text>
</comment>
<keyword evidence="2" id="KW-0408">Iron</keyword>
<keyword evidence="4" id="KW-1185">Reference proteome</keyword>
<dbReference type="PANTHER" id="PTHR46696">
    <property type="entry name" value="P450, PUTATIVE (EUROFUNG)-RELATED"/>
    <property type="match status" value="1"/>
</dbReference>
<keyword evidence="2" id="KW-0560">Oxidoreductase</keyword>
<keyword evidence="2" id="KW-0479">Metal-binding</keyword>
<dbReference type="SUPFAM" id="SSF48264">
    <property type="entry name" value="Cytochrome P450"/>
    <property type="match status" value="1"/>
</dbReference>
<organism evidence="3 4">
    <name type="scientific">Microtetraspora glauca</name>
    <dbReference type="NCBI Taxonomy" id="1996"/>
    <lineage>
        <taxon>Bacteria</taxon>
        <taxon>Bacillati</taxon>
        <taxon>Actinomycetota</taxon>
        <taxon>Actinomycetes</taxon>
        <taxon>Streptosporangiales</taxon>
        <taxon>Streptosporangiaceae</taxon>
        <taxon>Microtetraspora</taxon>
    </lineage>
</organism>
<sequence length="399" mass="44752">MTEAATRPVTLPLARVRPLDPPEDLARWREEDPIRPLAYPDGHQGWLVTGHAAARAILADPRFSTRIDLLHMPIPQRAAQFRSTLRRPGFFLRMDPPDHTRYRRLLAGQFTVRRMKLLEPRIEEITRDHLDAMEDVGGPIDLVRAFALPIPSLVICELLGVPYADRKKFQRDSAVLLSLDSTVEEVEAAMNDLLDYLDELVRRKRAEPDDDLVSALATDTDLTDEELTGVTTLLLIAGHETTANMLALGTYALLRNPAQLAAVRDKPEVVEDAVEELLRYLTVIHIGPVRAALEDVEIDGRLIRAGESVTLSVSAANRDPERFPEPDQLDVTRHAGGHLTFGHGIHQCLGQQLARTEMRIAYPALLRRFPGLRLAVPPEEVPMRTNMAIYGVHRLPVTW</sequence>
<keyword evidence="2" id="KW-0349">Heme</keyword>
<gene>
    <name evidence="3" type="ORF">AB0I59_29585</name>
</gene>
<dbReference type="PROSITE" id="PS00086">
    <property type="entry name" value="CYTOCHROME_P450"/>
    <property type="match status" value="1"/>
</dbReference>
<reference evidence="3 4" key="1">
    <citation type="submission" date="2024-06" db="EMBL/GenBank/DDBJ databases">
        <title>The Natural Products Discovery Center: Release of the First 8490 Sequenced Strains for Exploring Actinobacteria Biosynthetic Diversity.</title>
        <authorList>
            <person name="Kalkreuter E."/>
            <person name="Kautsar S.A."/>
            <person name="Yang D."/>
            <person name="Bader C.D."/>
            <person name="Teijaro C.N."/>
            <person name="Fluegel L."/>
            <person name="Davis C.M."/>
            <person name="Simpson J.R."/>
            <person name="Lauterbach L."/>
            <person name="Steele A.D."/>
            <person name="Gui C."/>
            <person name="Meng S."/>
            <person name="Li G."/>
            <person name="Viehrig K."/>
            <person name="Ye F."/>
            <person name="Su P."/>
            <person name="Kiefer A.F."/>
            <person name="Nichols A."/>
            <person name="Cepeda A.J."/>
            <person name="Yan W."/>
            <person name="Fan B."/>
            <person name="Jiang Y."/>
            <person name="Adhikari A."/>
            <person name="Zheng C.-J."/>
            <person name="Schuster L."/>
            <person name="Cowan T.M."/>
            <person name="Smanski M.J."/>
            <person name="Chevrette M.G."/>
            <person name="De Carvalho L.P.S."/>
            <person name="Shen B."/>
        </authorList>
    </citation>
    <scope>NUCLEOTIDE SEQUENCE [LARGE SCALE GENOMIC DNA]</scope>
    <source>
        <strain evidence="3 4">NPDC050100</strain>
    </source>
</reference>
<dbReference type="PRINTS" id="PR00359">
    <property type="entry name" value="BP450"/>
</dbReference>
<dbReference type="CDD" id="cd11030">
    <property type="entry name" value="CYP105-like"/>
    <property type="match status" value="1"/>
</dbReference>
<evidence type="ECO:0000313" key="4">
    <source>
        <dbReference type="Proteomes" id="UP001551675"/>
    </source>
</evidence>
<dbReference type="RefSeq" id="WP_358138150.1">
    <property type="nucleotide sequence ID" value="NZ_JBFALK010000018.1"/>
</dbReference>
<accession>A0ABV3GMH1</accession>
<evidence type="ECO:0000256" key="2">
    <source>
        <dbReference type="RuleBase" id="RU000461"/>
    </source>
</evidence>
<dbReference type="PANTHER" id="PTHR46696:SF1">
    <property type="entry name" value="CYTOCHROME P450 YJIB-RELATED"/>
    <property type="match status" value="1"/>
</dbReference>
<protein>
    <submittedName>
        <fullName evidence="3">Cytochrome P450</fullName>
    </submittedName>
</protein>
<dbReference type="InterPro" id="IPR001128">
    <property type="entry name" value="Cyt_P450"/>
</dbReference>
<dbReference type="EMBL" id="JBFALK010000018">
    <property type="protein sequence ID" value="MEV0972776.1"/>
    <property type="molecule type" value="Genomic_DNA"/>
</dbReference>
<name>A0ABV3GMH1_MICGL</name>
<dbReference type="PRINTS" id="PR00385">
    <property type="entry name" value="P450"/>
</dbReference>
<dbReference type="InterPro" id="IPR036396">
    <property type="entry name" value="Cyt_P450_sf"/>
</dbReference>